<gene>
    <name evidence="1" type="ORF">Y717_26665</name>
</gene>
<dbReference type="InterPro" id="IPR006059">
    <property type="entry name" value="SBP"/>
</dbReference>
<dbReference type="RefSeq" id="WP_030354889.1">
    <property type="nucleotide sequence ID" value="NZ_AZSP01000054.1"/>
</dbReference>
<dbReference type="STRING" id="1440053.GCA_000718095_05948"/>
<dbReference type="PROSITE" id="PS51257">
    <property type="entry name" value="PROKAR_LIPOPROTEIN"/>
    <property type="match status" value="1"/>
</dbReference>
<accession>A0A2T7TCK8</accession>
<dbReference type="PANTHER" id="PTHR43649">
    <property type="entry name" value="ARABINOSE-BINDING PROTEIN-RELATED"/>
    <property type="match status" value="1"/>
</dbReference>
<reference evidence="1 2" key="1">
    <citation type="submission" date="2013-12" db="EMBL/GenBank/DDBJ databases">
        <title>Annotated genome of Streptomyces scopuliridis.</title>
        <authorList>
            <person name="Olson J.B."/>
        </authorList>
    </citation>
    <scope>NUCLEOTIDE SEQUENCE [LARGE SCALE GENOMIC DNA]</scope>
    <source>
        <strain evidence="1 2">RB72</strain>
    </source>
</reference>
<dbReference type="OrthoDB" id="7918484at2"/>
<sequence length="437" mass="46550">MRPPGPPRTAALAALSALTALVLLLTGCSGGGSAGGGGITLTFSWWGNENRAQRTNEAVRLFEKRHPGVRVRTSFAGYEAYVQKLATQAAGGDLPDVAQLDYRQISQYAGSGTLLDLTPYIKDGTLRTGAMDPGLVSTGRYGPGQYALPMGQGSTGFAYDARVFAKAGLKAPEPGWTWEEWADAGRAISALGLKGPDGRPYTGLTDIGVNEDAFENWLRGHGKKLYASQHRLGFTAEDLTAFWTFTNGLREEGTASHAKDTSQIGGAIEDGPMGRGLAATDFNWDGPFLGYAPLMGENVHLAPVPTVDGKAGQYFKPSVLIGAGANTEHPKEAAALTDFLLNDPEAGKILGVTRSTPPNRDIARSIGTDLKGPEKEVFEYGRKIAAYGVDPPPMAPPRGDVVLQVSFTRIYQQVIHGMQSPAEAAREFVAEAERELR</sequence>
<name>A0A2T7TCK8_9ACTN</name>
<dbReference type="AlphaFoldDB" id="A0A2T7TCK8"/>
<dbReference type="Gene3D" id="3.40.190.10">
    <property type="entry name" value="Periplasmic binding protein-like II"/>
    <property type="match status" value="2"/>
</dbReference>
<evidence type="ECO:0000313" key="1">
    <source>
        <dbReference type="EMBL" id="PVE12897.1"/>
    </source>
</evidence>
<comment type="caution">
    <text evidence="1">The sequence shown here is derived from an EMBL/GenBank/DDBJ whole genome shotgun (WGS) entry which is preliminary data.</text>
</comment>
<dbReference type="Proteomes" id="UP000245992">
    <property type="component" value="Unassembled WGS sequence"/>
</dbReference>
<dbReference type="InterPro" id="IPR050490">
    <property type="entry name" value="Bact_solute-bd_prot1"/>
</dbReference>
<protein>
    <submittedName>
        <fullName evidence="1">ABC transporter substrate-binding protein</fullName>
    </submittedName>
</protein>
<organism evidence="1 2">
    <name type="scientific">Streptomyces scopuliridis RB72</name>
    <dbReference type="NCBI Taxonomy" id="1440053"/>
    <lineage>
        <taxon>Bacteria</taxon>
        <taxon>Bacillati</taxon>
        <taxon>Actinomycetota</taxon>
        <taxon>Actinomycetes</taxon>
        <taxon>Kitasatosporales</taxon>
        <taxon>Streptomycetaceae</taxon>
        <taxon>Streptomyces</taxon>
    </lineage>
</organism>
<evidence type="ECO:0000313" key="2">
    <source>
        <dbReference type="Proteomes" id="UP000245992"/>
    </source>
</evidence>
<dbReference type="PANTHER" id="PTHR43649:SF12">
    <property type="entry name" value="DIACETYLCHITOBIOSE BINDING PROTEIN DASA"/>
    <property type="match status" value="1"/>
</dbReference>
<keyword evidence="2" id="KW-1185">Reference proteome</keyword>
<dbReference type="GeneID" id="95547088"/>
<dbReference type="EMBL" id="AZSP01000054">
    <property type="protein sequence ID" value="PVE12897.1"/>
    <property type="molecule type" value="Genomic_DNA"/>
</dbReference>
<proteinExistence type="predicted"/>
<dbReference type="SUPFAM" id="SSF53850">
    <property type="entry name" value="Periplasmic binding protein-like II"/>
    <property type="match status" value="1"/>
</dbReference>
<dbReference type="Pfam" id="PF01547">
    <property type="entry name" value="SBP_bac_1"/>
    <property type="match status" value="1"/>
</dbReference>